<gene>
    <name evidence="1" type="ORF">SAMN06296036_13726</name>
</gene>
<protein>
    <submittedName>
        <fullName evidence="1">Phage-related baseplate assembly protein</fullName>
    </submittedName>
</protein>
<sequence>MTEPKIYEDLNYEQILGEKLDRLTRAYRREVPDFERPTVVDPIYHAMAEVTLTEIVTRERVNYAALQQLLGFSEELDFILQGKRRDGESDEKFRLRIAADIASASSAGSLAMYEGLAFAAGQLDDVKVLDTKARSENGKVAVYLQLDSDSEELKAKAVTAVSDYLNRKDVKPALDEVEVKLASPLDLKVSATLILEPFTSISVVSKIKSAFEKALKERARLGWGPAMSWITAKLQGQGVYSVRLSSPTQDIDPEDYQYVSLSSVTLTPEVKQ</sequence>
<proteinExistence type="predicted"/>
<dbReference type="OrthoDB" id="9793802at2"/>
<dbReference type="Proteomes" id="UP000192907">
    <property type="component" value="Unassembled WGS sequence"/>
</dbReference>
<keyword evidence="2" id="KW-1185">Reference proteome</keyword>
<name>A0A1Y6CV72_9BACT</name>
<dbReference type="AlphaFoldDB" id="A0A1Y6CV72"/>
<evidence type="ECO:0000313" key="1">
    <source>
        <dbReference type="EMBL" id="SMF81632.1"/>
    </source>
</evidence>
<dbReference type="RefSeq" id="WP_132319589.1">
    <property type="nucleotide sequence ID" value="NZ_FWZT01000037.1"/>
</dbReference>
<dbReference type="STRING" id="1513793.SAMN06296036_13726"/>
<dbReference type="EMBL" id="FWZT01000037">
    <property type="protein sequence ID" value="SMF81632.1"/>
    <property type="molecule type" value="Genomic_DNA"/>
</dbReference>
<accession>A0A1Y6CV72</accession>
<reference evidence="2" key="1">
    <citation type="submission" date="2017-04" db="EMBL/GenBank/DDBJ databases">
        <authorList>
            <person name="Varghese N."/>
            <person name="Submissions S."/>
        </authorList>
    </citation>
    <scope>NUCLEOTIDE SEQUENCE [LARGE SCALE GENOMIC DNA]</scope>
    <source>
        <strain evidence="2">RKEM611</strain>
    </source>
</reference>
<organism evidence="1 2">
    <name type="scientific">Pseudobacteriovorax antillogorgiicola</name>
    <dbReference type="NCBI Taxonomy" id="1513793"/>
    <lineage>
        <taxon>Bacteria</taxon>
        <taxon>Pseudomonadati</taxon>
        <taxon>Bdellovibrionota</taxon>
        <taxon>Oligoflexia</taxon>
        <taxon>Oligoflexales</taxon>
        <taxon>Pseudobacteriovoracaceae</taxon>
        <taxon>Pseudobacteriovorax</taxon>
    </lineage>
</organism>
<evidence type="ECO:0000313" key="2">
    <source>
        <dbReference type="Proteomes" id="UP000192907"/>
    </source>
</evidence>